<dbReference type="Proteomes" id="UP000215199">
    <property type="component" value="Unassembled WGS sequence"/>
</dbReference>
<protein>
    <submittedName>
        <fullName evidence="2">Uncharacterized protein</fullName>
    </submittedName>
</protein>
<feature type="compositionally biased region" description="Low complexity" evidence="1">
    <location>
        <begin position="1230"/>
        <end position="1247"/>
    </location>
</feature>
<evidence type="ECO:0000256" key="1">
    <source>
        <dbReference type="SAM" id="MobiDB-lite"/>
    </source>
</evidence>
<comment type="caution">
    <text evidence="2">The sequence shown here is derived from an EMBL/GenBank/DDBJ whole genome shotgun (WGS) entry which is preliminary data.</text>
</comment>
<dbReference type="OrthoDB" id="9757728at2"/>
<feature type="region of interest" description="Disordered" evidence="1">
    <location>
        <begin position="1230"/>
        <end position="1253"/>
    </location>
</feature>
<feature type="region of interest" description="Disordered" evidence="1">
    <location>
        <begin position="331"/>
        <end position="369"/>
    </location>
</feature>
<evidence type="ECO:0000313" key="2">
    <source>
        <dbReference type="EMBL" id="OXM69765.1"/>
    </source>
</evidence>
<gene>
    <name evidence="2" type="ORF">CF165_09695</name>
</gene>
<name>A0A229TET2_9PSEU</name>
<sequence length="1759" mass="189196">MTPLTDDYPVLLGPVRLETRFTETDLLVRVFPDEWAIDKFEPDPTEAEAGALKAYWTAFWRAGGRPAGEQAAWQELVARVPAGRAGWLLQQYKPANPADKPSAADAKTAVLVIVSEQVLSANDRQPTITYWTAVWRAHGDRGKLRDADIALLAAVGASRAPAIRARPPSGVDGAPADPGNDVVLAFQVLPRPPRVAARSWTQAAKARLLPDRFVAYGFVGGAQVFSVSGAAIPAELTVSPDPGLPPEEQLKVNEQTGELRVPDGLRWLTDFGRAVDVGMGLRIPRAGFGAKLDRLVVLGLRAQAAPEQTAADLADLLGRQLRSPAGFALLPQGTPTNNTGAAPAGQDAGEEAEAARRATAARPAAAAPADWTAKTDGQWFAELLGLDPASLTGVPNADHTDQRDARAANTALWPATWGNYLRTTLSPIASPGSPPPPPILSEATIARTREFFLRHVSGRGPVPAVKIGRQPYGILPTTAFSRMTWPDSATAAHRRGLHRLLGAAAADWQTAAGKVTHLGGDHDDAHQALLDILALHPTTAEYHQRYAQSVEDIFNRENLGAAGETVMSALDRLRMAEPIRALLTRLGHADPPGPDPDLIRRLFAGTQYPLLAPLVDDRPLSETDPVRDYTPPPQARNYLRWLADHAGRDLDTIRLELGFTEDRPPAALLYLYLRHAVLLGWVEAGRRLAMATPGAAVPSAADPLFVHIRTRREQETADPPSESRYRQLYAPAPLITGDPARLLADFLPDVLGEHAATAELAEQVEAIGLLANLPTARLERVFAEHLDCAGYRLDAWRLGLANERLAELRYGPDLTAAPKRGVHLGAYGWLEHLEPRKPLGHKDVPADLVPVFGAATLPHDPGNGGYVHTPSPAQARTAAVLRAGYVANAGRTDPGSFAVNLSSERVRMALALLDGLRQGQSLSALLGYRFERGLHEGHPGVELDKYLQPLRAAFPLRAGKLSGEITSADDVKLVEARNVVDGLALVRRATRENHPTYPFGSDLLPTKGVTDDEKQAMNDEVRRLLNLHDALADLAVAEGAHQALLGNAERAAATLDAYAKEGFPPPPAVIDTPRSGITLTHRLGLQFTPGLDPDHGALLGHNGPRAQAEPAVNDWLPAVLPPASDVAARVDWTDPVTGKARSRVVTQQDTGLQPIDLLQALRTPGEGELAELDDRIAGVVFGAEQPRPDVLLKIRYTQRVPGKTTFFELSPLVATLRSLLTTSRPLRPSDLVPAAGAAPADRTADQAVSLPRERPDAVRASLDRLGQAVSGYLGDLSPLYPADPGLPHRAELLGGIDTFLVRYAELAGTAARFGIVRSGWGELMLWRRSVFTDVLAAVAETAARMGKSLADADALIAQYDKLPPSTSDDARFRLLQQAERLLTTKPTSPRPAKPAQLRTIVGNRRRDFDQRLQGLQREAKTTKTTLSGLLAEVSALLPLTGFDATGLDLTPFGDRVVTFGRDLLTRAQALRAEVASRLTAADEALVGLGKAVTGPDRVQAALDTLEALLGEDVLAVPEFTPPPQLAQDWHDARGDSDQLVGHLTKAPSNRDFPVDDWLHGIARVREKPRLWEKTVLLSDALLGTGGLLGTGLLGWAEPALVPIQLPYHRGDHWLGMEFAPGTEITEDKVLFTAHYAKEPVLGGTTHCGLLLDEWTEVIPAATETTGIAVHFDRPDSEPPQAMLLVTPPARTGHWDTGDLVAAITETFEAAKARAVEPEHLDDTAYAQLLPATVLSATQQPVTVSTDLAVANLRWKAAHE</sequence>
<reference evidence="3" key="1">
    <citation type="submission" date="2017-07" db="EMBL/GenBank/DDBJ databases">
        <title>Comparative genome mining reveals phylogenetic distribution patterns of secondary metabolites in Amycolatopsis.</title>
        <authorList>
            <person name="Adamek M."/>
            <person name="Alanjary M."/>
            <person name="Sales-Ortells H."/>
            <person name="Goodfellow M."/>
            <person name="Bull A.T."/>
            <person name="Kalinowski J."/>
            <person name="Ziemert N."/>
        </authorList>
    </citation>
    <scope>NUCLEOTIDE SEQUENCE [LARGE SCALE GENOMIC DNA]</scope>
    <source>
        <strain evidence="3">H5</strain>
    </source>
</reference>
<dbReference type="RefSeq" id="WP_093947088.1">
    <property type="nucleotide sequence ID" value="NZ_NMUL01000007.1"/>
</dbReference>
<feature type="compositionally biased region" description="Low complexity" evidence="1">
    <location>
        <begin position="357"/>
        <end position="369"/>
    </location>
</feature>
<dbReference type="EMBL" id="NMUL01000007">
    <property type="protein sequence ID" value="OXM69765.1"/>
    <property type="molecule type" value="Genomic_DNA"/>
</dbReference>
<evidence type="ECO:0000313" key="3">
    <source>
        <dbReference type="Proteomes" id="UP000215199"/>
    </source>
</evidence>
<proteinExistence type="predicted"/>
<organism evidence="2 3">
    <name type="scientific">Amycolatopsis vastitatis</name>
    <dbReference type="NCBI Taxonomy" id="1905142"/>
    <lineage>
        <taxon>Bacteria</taxon>
        <taxon>Bacillati</taxon>
        <taxon>Actinomycetota</taxon>
        <taxon>Actinomycetes</taxon>
        <taxon>Pseudonocardiales</taxon>
        <taxon>Pseudonocardiaceae</taxon>
        <taxon>Amycolatopsis</taxon>
    </lineage>
</organism>
<accession>A0A229TET2</accession>
<keyword evidence="3" id="KW-1185">Reference proteome</keyword>